<evidence type="ECO:0000256" key="2">
    <source>
        <dbReference type="ARBA" id="ARBA00022525"/>
    </source>
</evidence>
<feature type="region of interest" description="Disordered" evidence="6">
    <location>
        <begin position="1"/>
        <end position="24"/>
    </location>
</feature>
<keyword evidence="4" id="KW-0732">Signal</keyword>
<evidence type="ECO:0000313" key="8">
    <source>
        <dbReference type="EMBL" id="MEQ2299860.1"/>
    </source>
</evidence>
<evidence type="ECO:0000256" key="3">
    <source>
        <dbReference type="ARBA" id="ARBA00022530"/>
    </source>
</evidence>
<keyword evidence="5" id="KW-0176">Collagen</keyword>
<dbReference type="SMART" id="SM00110">
    <property type="entry name" value="C1Q"/>
    <property type="match status" value="1"/>
</dbReference>
<dbReference type="PROSITE" id="PS50871">
    <property type="entry name" value="C1Q"/>
    <property type="match status" value="1"/>
</dbReference>
<keyword evidence="2" id="KW-0964">Secreted</keyword>
<feature type="region of interest" description="Disordered" evidence="6">
    <location>
        <begin position="212"/>
        <end position="404"/>
    </location>
</feature>
<reference evidence="8 9" key="1">
    <citation type="submission" date="2021-06" db="EMBL/GenBank/DDBJ databases">
        <authorList>
            <person name="Palmer J.M."/>
        </authorList>
    </citation>
    <scope>NUCLEOTIDE SEQUENCE [LARGE SCALE GENOMIC DNA]</scope>
    <source>
        <strain evidence="8 9">AS_MEX2019</strain>
        <tissue evidence="8">Muscle</tissue>
    </source>
</reference>
<gene>
    <name evidence="8" type="ORF">AMECASPLE_019233</name>
</gene>
<dbReference type="InterPro" id="IPR050392">
    <property type="entry name" value="Collagen/C1q_domain"/>
</dbReference>
<dbReference type="Pfam" id="PF01391">
    <property type="entry name" value="Collagen"/>
    <property type="match status" value="3"/>
</dbReference>
<comment type="caution">
    <text evidence="8">The sequence shown here is derived from an EMBL/GenBank/DDBJ whole genome shotgun (WGS) entry which is preliminary data.</text>
</comment>
<sequence length="581" mass="60735">MREDTQQAESQVLPPKLDNEDTPPLPPLVLTLLSVGLPGETEPESCFVLGNAYKCIIATSFQLIFLEVLQEKMLPNSDRKMLSSMLGLLVLSSTCSAMLLPNMTRQLMPEEEGSASDPNTLYWPEKAPDESTVQIPQLSSHARSGGPMPFGPPSGNTSIYADGLRMLGNNSPLVPGPDTSICDILFSQPIPPPVDQIPFFCICSYCKGTVGPKGDRGDRGTPGEPGSPGMRGMMGFKGSRGFTGPQGIKGQKGDTGEKGQTGPTGFTGTKGERGFKGEKGDQGSIGPPGTQGPQGEDGICPASCDSVPGAPGLQGPPGPAGARGLPGVQGVVGPMGLKGDTGDMGVPGEPGLNGQKGDQGEQGICNCTDGKNGTNGTPGERGSKGEKGDTGPQGIQGPTGLTGNQGNMGLMGPPGPCSPAIQSAFSACINQSFPAENWPVPFPEILMNEQRHFNPSMGMYTAPVNGTYVFSFHLATKQKPLKVGLFRNFYPVVRVTEASSQATASHTVVLHLTMGDQIWLQVKDSLTNGMFTDSESKSTFSGYLLHPDSCDAAFGRMFLQPHPTGGFNWNGPDGHVTPSPN</sequence>
<evidence type="ECO:0000256" key="4">
    <source>
        <dbReference type="ARBA" id="ARBA00022729"/>
    </source>
</evidence>
<dbReference type="PRINTS" id="PR00007">
    <property type="entry name" value="COMPLEMNTC1Q"/>
</dbReference>
<evidence type="ECO:0000256" key="5">
    <source>
        <dbReference type="ARBA" id="ARBA00023119"/>
    </source>
</evidence>
<protein>
    <recommendedName>
        <fullName evidence="7">C1q domain-containing protein</fullName>
    </recommendedName>
</protein>
<proteinExistence type="predicted"/>
<dbReference type="Proteomes" id="UP001469553">
    <property type="component" value="Unassembled WGS sequence"/>
</dbReference>
<dbReference type="Pfam" id="PF00386">
    <property type="entry name" value="C1q"/>
    <property type="match status" value="1"/>
</dbReference>
<dbReference type="InterPro" id="IPR001073">
    <property type="entry name" value="C1q_dom"/>
</dbReference>
<accession>A0ABV0Z1A3</accession>
<evidence type="ECO:0000313" key="9">
    <source>
        <dbReference type="Proteomes" id="UP001469553"/>
    </source>
</evidence>
<dbReference type="InterPro" id="IPR008160">
    <property type="entry name" value="Collagen"/>
</dbReference>
<comment type="subcellular location">
    <subcellularLocation>
        <location evidence="1">Secreted</location>
        <location evidence="1">Extracellular space</location>
        <location evidence="1">Extracellular matrix</location>
    </subcellularLocation>
</comment>
<dbReference type="PANTHER" id="PTHR15427">
    <property type="entry name" value="EMILIN ELASTIN MICROFIBRIL INTERFACE-LOCATED PROTEIN ELASTIN MICROFIBRIL INTERFACER"/>
    <property type="match status" value="1"/>
</dbReference>
<evidence type="ECO:0000256" key="6">
    <source>
        <dbReference type="SAM" id="MobiDB-lite"/>
    </source>
</evidence>
<dbReference type="InterPro" id="IPR008983">
    <property type="entry name" value="Tumour_necrosis_fac-like_dom"/>
</dbReference>
<dbReference type="Gene3D" id="2.60.120.40">
    <property type="match status" value="1"/>
</dbReference>
<feature type="domain" description="C1q" evidence="7">
    <location>
        <begin position="418"/>
        <end position="551"/>
    </location>
</feature>
<name>A0ABV0Z1A3_9TELE</name>
<organism evidence="8 9">
    <name type="scientific">Ameca splendens</name>
    <dbReference type="NCBI Taxonomy" id="208324"/>
    <lineage>
        <taxon>Eukaryota</taxon>
        <taxon>Metazoa</taxon>
        <taxon>Chordata</taxon>
        <taxon>Craniata</taxon>
        <taxon>Vertebrata</taxon>
        <taxon>Euteleostomi</taxon>
        <taxon>Actinopterygii</taxon>
        <taxon>Neopterygii</taxon>
        <taxon>Teleostei</taxon>
        <taxon>Neoteleostei</taxon>
        <taxon>Acanthomorphata</taxon>
        <taxon>Ovalentaria</taxon>
        <taxon>Atherinomorphae</taxon>
        <taxon>Cyprinodontiformes</taxon>
        <taxon>Goodeidae</taxon>
        <taxon>Ameca</taxon>
    </lineage>
</organism>
<feature type="compositionally biased region" description="Basic and acidic residues" evidence="6">
    <location>
        <begin position="270"/>
        <end position="281"/>
    </location>
</feature>
<keyword evidence="3" id="KW-0272">Extracellular matrix</keyword>
<evidence type="ECO:0000259" key="7">
    <source>
        <dbReference type="PROSITE" id="PS50871"/>
    </source>
</evidence>
<dbReference type="PANTHER" id="PTHR15427:SF52">
    <property type="entry name" value="C1Q DOMAIN-CONTAINING PROTEIN"/>
    <property type="match status" value="1"/>
</dbReference>
<evidence type="ECO:0000256" key="1">
    <source>
        <dbReference type="ARBA" id="ARBA00004498"/>
    </source>
</evidence>
<dbReference type="SUPFAM" id="SSF49842">
    <property type="entry name" value="TNF-like"/>
    <property type="match status" value="1"/>
</dbReference>
<dbReference type="EMBL" id="JAHRIP010048565">
    <property type="protein sequence ID" value="MEQ2299860.1"/>
    <property type="molecule type" value="Genomic_DNA"/>
</dbReference>
<keyword evidence="9" id="KW-1185">Reference proteome</keyword>